<evidence type="ECO:0000313" key="2">
    <source>
        <dbReference type="Proteomes" id="UP000269721"/>
    </source>
</evidence>
<keyword evidence="2" id="KW-1185">Reference proteome</keyword>
<evidence type="ECO:0000313" key="1">
    <source>
        <dbReference type="EMBL" id="RKO91011.1"/>
    </source>
</evidence>
<reference evidence="2" key="1">
    <citation type="journal article" date="2018" name="Nat. Microbiol.">
        <title>Leveraging single-cell genomics to expand the fungal tree of life.</title>
        <authorList>
            <person name="Ahrendt S.R."/>
            <person name="Quandt C.A."/>
            <person name="Ciobanu D."/>
            <person name="Clum A."/>
            <person name="Salamov A."/>
            <person name="Andreopoulos B."/>
            <person name="Cheng J.F."/>
            <person name="Woyke T."/>
            <person name="Pelin A."/>
            <person name="Henrissat B."/>
            <person name="Reynolds N.K."/>
            <person name="Benny G.L."/>
            <person name="Smith M.E."/>
            <person name="James T.Y."/>
            <person name="Grigoriev I.V."/>
        </authorList>
    </citation>
    <scope>NUCLEOTIDE SEQUENCE [LARGE SCALE GENOMIC DNA]</scope>
</reference>
<dbReference type="AlphaFoldDB" id="A0A4P9WE68"/>
<organism evidence="1 2">
    <name type="scientific">Blyttiomyces helicus</name>
    <dbReference type="NCBI Taxonomy" id="388810"/>
    <lineage>
        <taxon>Eukaryota</taxon>
        <taxon>Fungi</taxon>
        <taxon>Fungi incertae sedis</taxon>
        <taxon>Chytridiomycota</taxon>
        <taxon>Chytridiomycota incertae sedis</taxon>
        <taxon>Chytridiomycetes</taxon>
        <taxon>Chytridiomycetes incertae sedis</taxon>
        <taxon>Blyttiomyces</taxon>
    </lineage>
</organism>
<name>A0A4P9WE68_9FUNG</name>
<accession>A0A4P9WE68</accession>
<sequence length="153" mass="16489">MSSLAPRPIQLNPINPGCHHPVLHTPKIPAVNIYTILDPLALPPYITTASSTHILLHFSCPSETAFRTLLTNTLLAHHPTFADLVSVVNVPLGDAAAEFLHQVGLRANVDAAVVVFERASGRVVLLFDDVAERPMRRVAALERVVEGEGNGLP</sequence>
<dbReference type="OrthoDB" id="10636973at2759"/>
<dbReference type="EMBL" id="KZ995271">
    <property type="protein sequence ID" value="RKO91011.1"/>
    <property type="molecule type" value="Genomic_DNA"/>
</dbReference>
<proteinExistence type="predicted"/>
<dbReference type="Proteomes" id="UP000269721">
    <property type="component" value="Unassembled WGS sequence"/>
</dbReference>
<gene>
    <name evidence="1" type="ORF">BDK51DRAFT_31208</name>
</gene>
<protein>
    <submittedName>
        <fullName evidence="1">Uncharacterized protein</fullName>
    </submittedName>
</protein>